<organism evidence="5 6">
    <name type="scientific">Truepera radiovictrix (strain DSM 17093 / CIP 108686 / LMG 22925 / RQ-24)</name>
    <dbReference type="NCBI Taxonomy" id="649638"/>
    <lineage>
        <taxon>Bacteria</taxon>
        <taxon>Thermotogati</taxon>
        <taxon>Deinococcota</taxon>
        <taxon>Deinococci</taxon>
        <taxon>Trueperales</taxon>
        <taxon>Trueperaceae</taxon>
        <taxon>Truepera</taxon>
    </lineage>
</organism>
<reference evidence="6" key="1">
    <citation type="submission" date="2010-05" db="EMBL/GenBank/DDBJ databases">
        <title>The complete genome of Truepera radiovictris DSM 17093.</title>
        <authorList>
            <consortium name="US DOE Joint Genome Institute (JGI-PGF)"/>
            <person name="Lucas S."/>
            <person name="Copeland A."/>
            <person name="Lapidus A."/>
            <person name="Glavina del Rio T."/>
            <person name="Dalin E."/>
            <person name="Tice H."/>
            <person name="Bruce D."/>
            <person name="Goodwin L."/>
            <person name="Pitluck S."/>
            <person name="Kyrpides N."/>
            <person name="Mavromatis K."/>
            <person name="Ovchinnikova G."/>
            <person name="Munk A.C."/>
            <person name="Detter J.C."/>
            <person name="Han C."/>
            <person name="Tapia R."/>
            <person name="Land M."/>
            <person name="Hauser L."/>
            <person name="Markowitz V."/>
            <person name="Cheng J.-F."/>
            <person name="Hugenholtz P."/>
            <person name="Woyke T."/>
            <person name="Wu D."/>
            <person name="Tindall B."/>
            <person name="Pomrenke H.G."/>
            <person name="Brambilla E."/>
            <person name="Klenk H.-P."/>
            <person name="Eisen J.A."/>
        </authorList>
    </citation>
    <scope>NUCLEOTIDE SEQUENCE [LARGE SCALE GENOMIC DNA]</scope>
    <source>
        <strain evidence="6">DSM 17093 / CIP 108686 / LMG 22925 / RQ-24</strain>
    </source>
</reference>
<evidence type="ECO:0000313" key="5">
    <source>
        <dbReference type="EMBL" id="ADI13707.1"/>
    </source>
</evidence>
<dbReference type="InterPro" id="IPR028082">
    <property type="entry name" value="Peripla_BP_I"/>
</dbReference>
<protein>
    <submittedName>
        <fullName evidence="5">Extracellular ligand-binding receptor</fullName>
    </submittedName>
</protein>
<dbReference type="OrthoDB" id="9802022at2"/>
<dbReference type="HOGENOM" id="CLU_027128_7_0_0"/>
<keyword evidence="2 3" id="KW-0732">Signal</keyword>
<gene>
    <name evidence="5" type="ordered locus">Trad_0571</name>
</gene>
<keyword evidence="5" id="KW-0675">Receptor</keyword>
<dbReference type="Proteomes" id="UP000000379">
    <property type="component" value="Chromosome"/>
</dbReference>
<dbReference type="KEGG" id="tra:Trad_0571"/>
<dbReference type="RefSeq" id="WP_013177087.1">
    <property type="nucleotide sequence ID" value="NC_014221.1"/>
</dbReference>
<dbReference type="Pfam" id="PF13458">
    <property type="entry name" value="Peripla_BP_6"/>
    <property type="match status" value="1"/>
</dbReference>
<dbReference type="PANTHER" id="PTHR47235">
    <property type="entry name" value="BLR6548 PROTEIN"/>
    <property type="match status" value="1"/>
</dbReference>
<comment type="similarity">
    <text evidence="1">Belongs to the leucine-binding protein family.</text>
</comment>
<reference evidence="5 6" key="2">
    <citation type="journal article" date="2011" name="Stand. Genomic Sci.">
        <title>Complete genome sequence of Truepera radiovictrix type strain (RQ-24).</title>
        <authorList>
            <person name="Ivanova N."/>
            <person name="Rohde C."/>
            <person name="Munk C."/>
            <person name="Nolan M."/>
            <person name="Lucas S."/>
            <person name="Del Rio T.G."/>
            <person name="Tice H."/>
            <person name="Deshpande S."/>
            <person name="Cheng J.F."/>
            <person name="Tapia R."/>
            <person name="Han C."/>
            <person name="Goodwin L."/>
            <person name="Pitluck S."/>
            <person name="Liolios K."/>
            <person name="Mavromatis K."/>
            <person name="Mikhailova N."/>
            <person name="Pati A."/>
            <person name="Chen A."/>
            <person name="Palaniappan K."/>
            <person name="Land M."/>
            <person name="Hauser L."/>
            <person name="Chang Y.J."/>
            <person name="Jeffries C.D."/>
            <person name="Brambilla E."/>
            <person name="Rohde M."/>
            <person name="Goker M."/>
            <person name="Tindall B.J."/>
            <person name="Woyke T."/>
            <person name="Bristow J."/>
            <person name="Eisen J.A."/>
            <person name="Markowitz V."/>
            <person name="Hugenholtz P."/>
            <person name="Kyrpides N.C."/>
            <person name="Klenk H.P."/>
            <person name="Lapidus A."/>
        </authorList>
    </citation>
    <scope>NUCLEOTIDE SEQUENCE [LARGE SCALE GENOMIC DNA]</scope>
    <source>
        <strain evidence="6">DSM 17093 / CIP 108686 / LMG 22925 / RQ-24</strain>
    </source>
</reference>
<accession>D7CSU0</accession>
<dbReference type="PANTHER" id="PTHR47235:SF1">
    <property type="entry name" value="BLR6548 PROTEIN"/>
    <property type="match status" value="1"/>
</dbReference>
<dbReference type="SUPFAM" id="SSF53822">
    <property type="entry name" value="Periplasmic binding protein-like I"/>
    <property type="match status" value="1"/>
</dbReference>
<dbReference type="AlphaFoldDB" id="D7CSU0"/>
<dbReference type="Gene3D" id="3.40.50.2300">
    <property type="match status" value="2"/>
</dbReference>
<evidence type="ECO:0000313" key="6">
    <source>
        <dbReference type="Proteomes" id="UP000000379"/>
    </source>
</evidence>
<evidence type="ECO:0000259" key="4">
    <source>
        <dbReference type="Pfam" id="PF13458"/>
    </source>
</evidence>
<dbReference type="InterPro" id="IPR028081">
    <property type="entry name" value="Leu-bd"/>
</dbReference>
<evidence type="ECO:0000256" key="2">
    <source>
        <dbReference type="ARBA" id="ARBA00022729"/>
    </source>
</evidence>
<sequence>MKRLFLSLLTLFGVALAQTPGVSDTEIRIGSFGPQSGPAAAWGTVMTAIGALFDHVNAQGGIHGRNLVLITRDDGYDPARSVAAVRELIDRERVFALVGGVGTANGLAVMPIVKREGIPWVSPSSGSSEFAAQSDGLIFATYTNYEVESALMTRYAVQDLESERIAIFYQNDGYGEEGLRGLEREVAALQEAGHDVTIVDRVSYERGETNMAVQALRLRGGEADTVVMYSTPGAAASLIAEFGRLEYTPRILASSTLLDPSLLANPGMQGALVATFMRLPSVIVGEGNGDPIADEVFNTIVVPYAPEAAQDPFRALAGVGFAQPLIVALEAAGPDLTREALLEALRGISGYDEGLFPNLDFTEGYQGNNSVMLLQMTPEGLRPASDYLTY</sequence>
<feature type="chain" id="PRO_5003094413" evidence="3">
    <location>
        <begin position="18"/>
        <end position="390"/>
    </location>
</feature>
<keyword evidence="6" id="KW-1185">Reference proteome</keyword>
<evidence type="ECO:0000256" key="1">
    <source>
        <dbReference type="ARBA" id="ARBA00010062"/>
    </source>
</evidence>
<name>D7CSU0_TRURR</name>
<dbReference type="eggNOG" id="COG0683">
    <property type="taxonomic scope" value="Bacteria"/>
</dbReference>
<dbReference type="EMBL" id="CP002049">
    <property type="protein sequence ID" value="ADI13707.1"/>
    <property type="molecule type" value="Genomic_DNA"/>
</dbReference>
<evidence type="ECO:0000256" key="3">
    <source>
        <dbReference type="SAM" id="SignalP"/>
    </source>
</evidence>
<feature type="signal peptide" evidence="3">
    <location>
        <begin position="1"/>
        <end position="17"/>
    </location>
</feature>
<proteinExistence type="inferred from homology"/>
<dbReference type="CDD" id="cd06343">
    <property type="entry name" value="PBP1_ABC_ligand_binding-like"/>
    <property type="match status" value="1"/>
</dbReference>
<feature type="domain" description="Leucine-binding protein" evidence="4">
    <location>
        <begin position="26"/>
        <end position="377"/>
    </location>
</feature>
<dbReference type="STRING" id="649638.Trad_0571"/>